<evidence type="ECO:0000313" key="2">
    <source>
        <dbReference type="Proteomes" id="UP001333818"/>
    </source>
</evidence>
<protein>
    <submittedName>
        <fullName evidence="1">Uncharacterized protein</fullName>
    </submittedName>
</protein>
<keyword evidence="2" id="KW-1185">Reference proteome</keyword>
<comment type="caution">
    <text evidence="1">The sequence shown here is derived from an EMBL/GenBank/DDBJ whole genome shotgun (WGS) entry which is preliminary data.</text>
</comment>
<organism evidence="1 2">
    <name type="scientific">Tumidithrix elongata BACA0141</name>
    <dbReference type="NCBI Taxonomy" id="2716417"/>
    <lineage>
        <taxon>Bacteria</taxon>
        <taxon>Bacillati</taxon>
        <taxon>Cyanobacteriota</taxon>
        <taxon>Cyanophyceae</taxon>
        <taxon>Pseudanabaenales</taxon>
        <taxon>Pseudanabaenaceae</taxon>
        <taxon>Tumidithrix</taxon>
        <taxon>Tumidithrix elongata</taxon>
    </lineage>
</organism>
<reference evidence="1" key="1">
    <citation type="submission" date="2024-01" db="EMBL/GenBank/DDBJ databases">
        <title>Bank of Algae and Cyanobacteria of the Azores (BACA) strain genomes.</title>
        <authorList>
            <person name="Luz R."/>
            <person name="Cordeiro R."/>
            <person name="Fonseca A."/>
            <person name="Goncalves V."/>
        </authorList>
    </citation>
    <scope>NUCLEOTIDE SEQUENCE</scope>
    <source>
        <strain evidence="1">BACA0141</strain>
    </source>
</reference>
<proteinExistence type="predicted"/>
<sequence length="40" mass="4720">MVEQVKQEILAAFAVLEIPKAEDLIKRQFKDEMQRLEIFA</sequence>
<accession>A0AAW9Q2U2</accession>
<dbReference type="RefSeq" id="WP_330484161.1">
    <property type="nucleotide sequence ID" value="NZ_JAZBJZ010000050.1"/>
</dbReference>
<dbReference type="AlphaFoldDB" id="A0AAW9Q2U2"/>
<name>A0AAW9Q2U2_9CYAN</name>
<gene>
    <name evidence="1" type="ORF">V2H45_13395</name>
</gene>
<dbReference type="EMBL" id="JAZBJZ010000050">
    <property type="protein sequence ID" value="MEE3717730.1"/>
    <property type="molecule type" value="Genomic_DNA"/>
</dbReference>
<dbReference type="Proteomes" id="UP001333818">
    <property type="component" value="Unassembled WGS sequence"/>
</dbReference>
<evidence type="ECO:0000313" key="1">
    <source>
        <dbReference type="EMBL" id="MEE3717730.1"/>
    </source>
</evidence>